<reference evidence="1" key="1">
    <citation type="submission" date="2023-04" db="EMBL/GenBank/DDBJ databases">
        <title>Draft Genome sequencing of Naganishia species isolated from polar environments using Oxford Nanopore Technology.</title>
        <authorList>
            <person name="Leo P."/>
            <person name="Venkateswaran K."/>
        </authorList>
    </citation>
    <scope>NUCLEOTIDE SEQUENCE</scope>
    <source>
        <strain evidence="1">DBVPG 5303</strain>
    </source>
</reference>
<proteinExistence type="predicted"/>
<dbReference type="Proteomes" id="UP001234202">
    <property type="component" value="Unassembled WGS sequence"/>
</dbReference>
<dbReference type="EMBL" id="JASBWV010000004">
    <property type="protein sequence ID" value="KAJ9126564.1"/>
    <property type="molecule type" value="Genomic_DNA"/>
</dbReference>
<gene>
    <name evidence="1" type="ORF">QFC24_001592</name>
</gene>
<accession>A0ACC2XR94</accession>
<evidence type="ECO:0000313" key="1">
    <source>
        <dbReference type="EMBL" id="KAJ9126564.1"/>
    </source>
</evidence>
<sequence>MVKAMPTATAHQTETGPTQLAKLLARDGEGDDACINTVGPNGELNALPTGAIACTDENSNDNKNSQNEPLPTGDLENAESKAPDVVTVTIASVATSTVTDVTTATVIATTTVMTSPTPVPLAFQVPGEYSTNESVVLWYGGPKFDDMAALKDQKGNSWQEISAVADALIQHDSTDNLLINVTLSETERLDVNDGLSTIWHRAIAKAFDHQEVKDRLFRNPAYTLDMYAPPTTDISRDMEMRTRTITRARAILEMLTGYNVELNEKAAFTSPDVLRSFLASGEGVDRIPTIMYDADKGMRPIIMNTDRRSSDAQPYRLLDCRATGAMNFTGIPEDVRPAYYRKVERGSDEAFDRFRSLDEVFNNMTWALRLADQKTLNIADVDEGLKPLQASFDSYYYVNGIPEEEYVTGPTSQVVVENAAQPSAS</sequence>
<protein>
    <submittedName>
        <fullName evidence="1">Uncharacterized protein</fullName>
    </submittedName>
</protein>
<keyword evidence="2" id="KW-1185">Reference proteome</keyword>
<comment type="caution">
    <text evidence="1">The sequence shown here is derived from an EMBL/GenBank/DDBJ whole genome shotgun (WGS) entry which is preliminary data.</text>
</comment>
<name>A0ACC2XR94_9TREE</name>
<evidence type="ECO:0000313" key="2">
    <source>
        <dbReference type="Proteomes" id="UP001234202"/>
    </source>
</evidence>
<organism evidence="1 2">
    <name type="scientific">Naganishia onofrii</name>
    <dbReference type="NCBI Taxonomy" id="1851511"/>
    <lineage>
        <taxon>Eukaryota</taxon>
        <taxon>Fungi</taxon>
        <taxon>Dikarya</taxon>
        <taxon>Basidiomycota</taxon>
        <taxon>Agaricomycotina</taxon>
        <taxon>Tremellomycetes</taxon>
        <taxon>Filobasidiales</taxon>
        <taxon>Filobasidiaceae</taxon>
        <taxon>Naganishia</taxon>
    </lineage>
</organism>